<dbReference type="PROSITE" id="PS51194">
    <property type="entry name" value="HELICASE_CTER"/>
    <property type="match status" value="1"/>
</dbReference>
<comment type="caution">
    <text evidence="10">The sequence shown here is derived from an EMBL/GenBank/DDBJ whole genome shotgun (WGS) entry which is preliminary data.</text>
</comment>
<evidence type="ECO:0000256" key="3">
    <source>
        <dbReference type="ARBA" id="ARBA00022840"/>
    </source>
</evidence>
<feature type="domain" description="Helicase ATP-binding" evidence="8">
    <location>
        <begin position="320"/>
        <end position="498"/>
    </location>
</feature>
<proteinExistence type="inferred from homology"/>
<keyword evidence="5" id="KW-0413">Isomerase</keyword>
<keyword evidence="2" id="KW-0547">Nucleotide-binding</keyword>
<evidence type="ECO:0000259" key="9">
    <source>
        <dbReference type="PROSITE" id="PS51194"/>
    </source>
</evidence>
<reference evidence="10 11" key="1">
    <citation type="submission" date="2014-10" db="EMBL/GenBank/DDBJ databases">
        <title>Kaistella jeonii genome.</title>
        <authorList>
            <person name="Clayton J.T."/>
            <person name="Newman J.D."/>
        </authorList>
    </citation>
    <scope>NUCLEOTIDE SEQUENCE [LARGE SCALE GENOMIC DNA]</scope>
    <source>
        <strain evidence="10 11">DSM 17048</strain>
    </source>
</reference>
<dbReference type="RefSeq" id="WP_039348599.1">
    <property type="nucleotide sequence ID" value="NZ_JSYL01000002.1"/>
</dbReference>
<evidence type="ECO:0000256" key="5">
    <source>
        <dbReference type="ARBA" id="ARBA00023235"/>
    </source>
</evidence>
<dbReference type="GO" id="GO:0005524">
    <property type="term" value="F:ATP binding"/>
    <property type="evidence" value="ECO:0007669"/>
    <property type="project" value="UniProtKB-KW"/>
</dbReference>
<dbReference type="SMART" id="SM00487">
    <property type="entry name" value="DEXDc"/>
    <property type="match status" value="1"/>
</dbReference>
<dbReference type="InterPro" id="IPR011545">
    <property type="entry name" value="DEAD/DEAH_box_helicase_dom"/>
</dbReference>
<evidence type="ECO:0000256" key="2">
    <source>
        <dbReference type="ARBA" id="ARBA00022741"/>
    </source>
</evidence>
<dbReference type="GO" id="GO:0005694">
    <property type="term" value="C:chromosome"/>
    <property type="evidence" value="ECO:0007669"/>
    <property type="project" value="TreeGrafter"/>
</dbReference>
<comment type="catalytic activity">
    <reaction evidence="6">
        <text>Couples ATP hydrolysis with the unwinding of duplex DNA by translocating in the 3'-5' direction.</text>
        <dbReference type="EC" id="5.6.2.4"/>
    </reaction>
</comment>
<dbReference type="EMBL" id="JSYL01000002">
    <property type="protein sequence ID" value="KIA89598.1"/>
    <property type="molecule type" value="Genomic_DNA"/>
</dbReference>
<dbReference type="SMART" id="SM00490">
    <property type="entry name" value="HELICc"/>
    <property type="match status" value="1"/>
</dbReference>
<dbReference type="CDD" id="cd17920">
    <property type="entry name" value="DEXHc_RecQ"/>
    <property type="match status" value="1"/>
</dbReference>
<dbReference type="SUPFAM" id="SSF52540">
    <property type="entry name" value="P-loop containing nucleoside triphosphate hydrolases"/>
    <property type="match status" value="1"/>
</dbReference>
<dbReference type="InterPro" id="IPR001650">
    <property type="entry name" value="Helicase_C-like"/>
</dbReference>
<keyword evidence="4" id="KW-0238">DNA-binding</keyword>
<dbReference type="PANTHER" id="PTHR13710">
    <property type="entry name" value="DNA HELICASE RECQ FAMILY MEMBER"/>
    <property type="match status" value="1"/>
</dbReference>
<keyword evidence="11" id="KW-1185">Reference proteome</keyword>
<dbReference type="OrthoDB" id="9763310at2"/>
<dbReference type="AlphaFoldDB" id="A0A0C1FCP8"/>
<dbReference type="Pfam" id="PF00270">
    <property type="entry name" value="DEAD"/>
    <property type="match status" value="1"/>
</dbReference>
<dbReference type="Pfam" id="PF00271">
    <property type="entry name" value="Helicase_C"/>
    <property type="match status" value="1"/>
</dbReference>
<dbReference type="Proteomes" id="UP000031473">
    <property type="component" value="Unassembled WGS sequence"/>
</dbReference>
<dbReference type="STRING" id="266749.SAMN05421876_103319"/>
<dbReference type="GO" id="GO:0043138">
    <property type="term" value="F:3'-5' DNA helicase activity"/>
    <property type="evidence" value="ECO:0007669"/>
    <property type="project" value="UniProtKB-EC"/>
</dbReference>
<comment type="similarity">
    <text evidence="1">Belongs to the helicase family. RecQ subfamily.</text>
</comment>
<evidence type="ECO:0000256" key="4">
    <source>
        <dbReference type="ARBA" id="ARBA00023125"/>
    </source>
</evidence>
<evidence type="ECO:0000256" key="1">
    <source>
        <dbReference type="ARBA" id="ARBA00005446"/>
    </source>
</evidence>
<dbReference type="InterPro" id="IPR027417">
    <property type="entry name" value="P-loop_NTPase"/>
</dbReference>
<dbReference type="GO" id="GO:0006310">
    <property type="term" value="P:DNA recombination"/>
    <property type="evidence" value="ECO:0007669"/>
    <property type="project" value="TreeGrafter"/>
</dbReference>
<dbReference type="GO" id="GO:0009378">
    <property type="term" value="F:four-way junction helicase activity"/>
    <property type="evidence" value="ECO:0007669"/>
    <property type="project" value="TreeGrafter"/>
</dbReference>
<keyword evidence="3" id="KW-0067">ATP-binding</keyword>
<dbReference type="PROSITE" id="PS51192">
    <property type="entry name" value="HELICASE_ATP_BIND_1"/>
    <property type="match status" value="1"/>
</dbReference>
<sequence>MMKNLLLDLIAKKSNEHGKPLFILKGFSIATITTVYKSLQNNRKLPISGGKILITEIEKKYRDIIKKLMFSEKADFILYEEAIKISSFDLFGRKIVLIDSGIATLYNYEGDAQPFDTEKNLFNLKASSTSILDSYYSEIIAEESFTKVAHLDIVSRIYDEIGDLLEVIELFEAKQIKPKTVLIENLPEDAVWFESNGSDLSSISNEIFNGEKISKKYNIVADSEVYNDLVKRRDAERINGVLHGLGSEVNWFKTSNVTDAEVSPVVTKLFKKHWGDDKVFRNILFYDAPEVSNEVKEISQGEVVQQIINQAEIAYKNFSSKEKNPYSDVFLTAPTGAGKSLLFQVPAFYLSEKYNLVTIIISPLIALMKDQVNAIKVNRGFEKVAYINSELSLTDREEIINDTHDGKIDILYLSPELFLSYSIDYFVGERTLGLLVVDEAHLVTTWGRDFRVDYWFLGNHLNKLRKYVQEFPILTVTATAVYGGDNDMVYDTIDSLYLNNTIKYIGKVTRDNIGFDISLEEIKGQGFRKAKLLKTVAFIKEAIESGKKTLIYCPYTTHIKDIYELLDHNGKMNVCTYYGSMDADLKQDAFMKYLHNNVKVMICTKAFGMGVDIPDIELVYHHAPSGNLADYVQEIGRSARLDHINGIAKTDYSSKDLSFTKMLYGLSSIKPWELSEIMRKIYKVYEIRKSQNFLIDINQFQHIYPEDMQLDNKVKSGIMMIEKDLLQKYGFNVLIGRPKNLFAHVFARIVNAEFDPFLKEFGCYATYIKDKSVEEKGYKVVCIRLDELWTEKFSFLSFPFLKSKFFKKELFTDFPSVSPQQEIEIELHNDYDKILPIFRKYLDGIIYSFGRLHDRLFFKQDFEVGFGSYIADHSKIKDPEYQRQLTNIINKVSSIIFSVYIAGNDHGFLQRTDRTGEGNPKYRIINGSYHLTMSGMIKRFVNHFNALGVNRKKKYYLATSNTYNEGIYMMAYLLEAFELGTYIVAGGKMPVMFIRLNDPKKFKKLSESYYENSLLKNVHNRHKISMTLFTYFFNCGLDDQKRWQFIEDYFLGEDARTLIENYSKFSGHNHLDYVDGLN</sequence>
<dbReference type="InterPro" id="IPR014001">
    <property type="entry name" value="Helicase_ATP-bd"/>
</dbReference>
<dbReference type="GO" id="GO:0003677">
    <property type="term" value="F:DNA binding"/>
    <property type="evidence" value="ECO:0007669"/>
    <property type="project" value="UniProtKB-KW"/>
</dbReference>
<evidence type="ECO:0000313" key="10">
    <source>
        <dbReference type="EMBL" id="KIA89598.1"/>
    </source>
</evidence>
<gene>
    <name evidence="10" type="ORF">OA86_02905</name>
</gene>
<name>A0A0C1FCP8_9FLAO</name>
<protein>
    <recommendedName>
        <fullName evidence="7">DNA 3'-5' helicase</fullName>
        <ecNumber evidence="7">5.6.2.4</ecNumber>
    </recommendedName>
</protein>
<evidence type="ECO:0000259" key="8">
    <source>
        <dbReference type="PROSITE" id="PS51192"/>
    </source>
</evidence>
<evidence type="ECO:0000256" key="7">
    <source>
        <dbReference type="ARBA" id="ARBA00034808"/>
    </source>
</evidence>
<dbReference type="GO" id="GO:0005737">
    <property type="term" value="C:cytoplasm"/>
    <property type="evidence" value="ECO:0007669"/>
    <property type="project" value="TreeGrafter"/>
</dbReference>
<feature type="domain" description="Helicase C-terminal" evidence="9">
    <location>
        <begin position="531"/>
        <end position="695"/>
    </location>
</feature>
<evidence type="ECO:0000256" key="6">
    <source>
        <dbReference type="ARBA" id="ARBA00034617"/>
    </source>
</evidence>
<dbReference type="Gene3D" id="3.40.50.300">
    <property type="entry name" value="P-loop containing nucleotide triphosphate hydrolases"/>
    <property type="match status" value="2"/>
</dbReference>
<evidence type="ECO:0000313" key="11">
    <source>
        <dbReference type="Proteomes" id="UP000031473"/>
    </source>
</evidence>
<organism evidence="10 11">
    <name type="scientific">Kaistella jeonii</name>
    <dbReference type="NCBI Taxonomy" id="266749"/>
    <lineage>
        <taxon>Bacteria</taxon>
        <taxon>Pseudomonadati</taxon>
        <taxon>Bacteroidota</taxon>
        <taxon>Flavobacteriia</taxon>
        <taxon>Flavobacteriales</taxon>
        <taxon>Weeksellaceae</taxon>
        <taxon>Chryseobacterium group</taxon>
        <taxon>Kaistella</taxon>
    </lineage>
</organism>
<dbReference type="PANTHER" id="PTHR13710:SF105">
    <property type="entry name" value="ATP-DEPENDENT DNA HELICASE Q1"/>
    <property type="match status" value="1"/>
</dbReference>
<dbReference type="GO" id="GO:0006281">
    <property type="term" value="P:DNA repair"/>
    <property type="evidence" value="ECO:0007669"/>
    <property type="project" value="TreeGrafter"/>
</dbReference>
<dbReference type="EC" id="5.6.2.4" evidence="7"/>
<accession>A0A0C1FCP8</accession>